<evidence type="ECO:0000256" key="1">
    <source>
        <dbReference type="SAM" id="Phobius"/>
    </source>
</evidence>
<evidence type="ECO:0000313" key="3">
    <source>
        <dbReference type="Proteomes" id="UP000184315"/>
    </source>
</evidence>
<dbReference type="Proteomes" id="UP000184315">
    <property type="component" value="Unassembled WGS sequence"/>
</dbReference>
<dbReference type="EMBL" id="CZDF01000174">
    <property type="protein sequence ID" value="CUR35630.1"/>
    <property type="molecule type" value="Genomic_DNA"/>
</dbReference>
<reference evidence="3" key="1">
    <citation type="submission" date="2015-10" db="EMBL/GenBank/DDBJ databases">
        <authorList>
            <person name="Regsiter A."/>
            <person name="william w."/>
        </authorList>
    </citation>
    <scope>NUCLEOTIDE SEQUENCE [LARGE SCALE GENOMIC DNA]</scope>
</reference>
<keyword evidence="1" id="KW-0472">Membrane</keyword>
<dbReference type="RefSeq" id="WP_245824388.1">
    <property type="nucleotide sequence ID" value="NZ_LN889815.1"/>
</dbReference>
<proteinExistence type="predicted"/>
<feature type="transmembrane region" description="Helical" evidence="1">
    <location>
        <begin position="436"/>
        <end position="453"/>
    </location>
</feature>
<name>A0A1J1LTU4_9CYAN</name>
<feature type="transmembrane region" description="Helical" evidence="1">
    <location>
        <begin position="358"/>
        <end position="387"/>
    </location>
</feature>
<keyword evidence="3" id="KW-1185">Reference proteome</keyword>
<feature type="transmembrane region" description="Helical" evidence="1">
    <location>
        <begin position="130"/>
        <end position="149"/>
    </location>
</feature>
<dbReference type="STRING" id="671072.PL9214670256"/>
<dbReference type="AlphaFoldDB" id="A0A1J1LTU4"/>
<feature type="transmembrane region" description="Helical" evidence="1">
    <location>
        <begin position="318"/>
        <end position="346"/>
    </location>
</feature>
<organism evidence="2 3">
    <name type="scientific">Planktothrix tepida PCC 9214</name>
    <dbReference type="NCBI Taxonomy" id="671072"/>
    <lineage>
        <taxon>Bacteria</taxon>
        <taxon>Bacillati</taxon>
        <taxon>Cyanobacteriota</taxon>
        <taxon>Cyanophyceae</taxon>
        <taxon>Oscillatoriophycideae</taxon>
        <taxon>Oscillatoriales</taxon>
        <taxon>Microcoleaceae</taxon>
        <taxon>Planktothrix</taxon>
    </lineage>
</organism>
<evidence type="ECO:0000313" key="2">
    <source>
        <dbReference type="EMBL" id="CUR35630.1"/>
    </source>
</evidence>
<keyword evidence="1" id="KW-1133">Transmembrane helix</keyword>
<feature type="transmembrane region" description="Helical" evidence="1">
    <location>
        <begin position="399"/>
        <end position="424"/>
    </location>
</feature>
<keyword evidence="1" id="KW-0812">Transmembrane</keyword>
<gene>
    <name evidence="2" type="ORF">PL9214670256</name>
</gene>
<accession>A0A1J1LTU4</accession>
<sequence>MLRPAEGDRKLSEVLLLELFLLNPYSAPHTFIAHSTLIAPRTSHPAPRTPHSVLRTQHTALRTLIALRTSHSSYPVKPMMQLLGQITSPASGGEGSALDIVSESINLARATSESWDKVWIGTIDPIASGLWVGLVSLGITLAAISILFLTLTSGKDIIEKQSWSELASLFVWPLVIMLFLGANGRLLANTVIVSRSFAYQQVQSVLEAQLGELTFRDAITNVTLSSIGKQQLENLYSECRNQVGEELVTCWNSKREAAQKIVDEAERQAAGSVPLQALRTFGQMLWNRTLFGAAEDAVTFVTDPGSVFREKAIPILRFILYSIQWAFVNVLEAALLLTGLFAPIAMGLSLLPLQGRPIWAWTTGFLSLFGVQLGYNIIVGLAAVVLVNSGAELASDVAFLFFISIFAPALALLIAGGGGIALYNGIAGHAKQLVDLFSNALGAASNLIIYKGFR</sequence>
<feature type="transmembrane region" description="Helical" evidence="1">
    <location>
        <begin position="169"/>
        <end position="188"/>
    </location>
</feature>
<protein>
    <submittedName>
        <fullName evidence="2">Uncharacterized protein</fullName>
    </submittedName>
</protein>